<dbReference type="GO" id="GO:0016020">
    <property type="term" value="C:membrane"/>
    <property type="evidence" value="ECO:0007669"/>
    <property type="project" value="InterPro"/>
</dbReference>
<comment type="caution">
    <text evidence="3">The sequence shown here is derived from an EMBL/GenBank/DDBJ whole genome shotgun (WGS) entry which is preliminary data.</text>
</comment>
<dbReference type="PANTHER" id="PTHR33219">
    <property type="entry name" value="YLMG HOMOLOG PROTEIN 2, CHLOROPLASTIC"/>
    <property type="match status" value="1"/>
</dbReference>
<dbReference type="InterPro" id="IPR003425">
    <property type="entry name" value="CCB3/YggT"/>
</dbReference>
<accession>A0A1Y3PK70</accession>
<keyword evidence="3" id="KW-0131">Cell cycle</keyword>
<dbReference type="EMBL" id="LZRT01000070">
    <property type="protein sequence ID" value="OUM87742.1"/>
    <property type="molecule type" value="Genomic_DNA"/>
</dbReference>
<keyword evidence="2" id="KW-1133">Transmembrane helix</keyword>
<feature type="transmembrane region" description="Helical" evidence="2">
    <location>
        <begin position="54"/>
        <end position="75"/>
    </location>
</feature>
<proteinExistence type="inferred from homology"/>
<sequence length="87" mass="9917">MSVLVPIINIAFQVYFWLIFFYVLSSWIPGLRESSVGVAIGRLVEPYLSIFRRFIPPIGFIDISPIVALIALQFIQQGLFAVLRVIF</sequence>
<protein>
    <submittedName>
        <fullName evidence="3">Cell division protein</fullName>
    </submittedName>
</protein>
<dbReference type="PANTHER" id="PTHR33219:SF14">
    <property type="entry name" value="PROTEIN COFACTOR ASSEMBLY OF COMPLEX C SUBUNIT B CCB3, CHLOROPLASTIC-RELATED"/>
    <property type="match status" value="1"/>
</dbReference>
<feature type="transmembrane region" description="Helical" evidence="2">
    <location>
        <begin position="7"/>
        <end position="28"/>
    </location>
</feature>
<keyword evidence="2" id="KW-0472">Membrane</keyword>
<keyword evidence="2" id="KW-0812">Transmembrane</keyword>
<dbReference type="Proteomes" id="UP000196475">
    <property type="component" value="Unassembled WGS sequence"/>
</dbReference>
<organism evidence="3 4">
    <name type="scientific">Bacillus thermozeamaize</name>
    <dbReference type="NCBI Taxonomy" id="230954"/>
    <lineage>
        <taxon>Bacteria</taxon>
        <taxon>Bacillati</taxon>
        <taxon>Bacillota</taxon>
        <taxon>Bacilli</taxon>
        <taxon>Bacillales</taxon>
        <taxon>Bacillaceae</taxon>
        <taxon>Bacillus</taxon>
    </lineage>
</organism>
<evidence type="ECO:0000313" key="3">
    <source>
        <dbReference type="EMBL" id="OUM87742.1"/>
    </source>
</evidence>
<dbReference type="Pfam" id="PF02325">
    <property type="entry name" value="CCB3_YggT"/>
    <property type="match status" value="1"/>
</dbReference>
<evidence type="ECO:0000256" key="1">
    <source>
        <dbReference type="ARBA" id="ARBA00010894"/>
    </source>
</evidence>
<dbReference type="GO" id="GO:0051301">
    <property type="term" value="P:cell division"/>
    <property type="evidence" value="ECO:0007669"/>
    <property type="project" value="UniProtKB-KW"/>
</dbReference>
<reference evidence="4" key="1">
    <citation type="submission" date="2016-06" db="EMBL/GenBank/DDBJ databases">
        <authorList>
            <person name="Nascimento L."/>
            <person name="Pereira R.V."/>
            <person name="Martins L.F."/>
            <person name="Quaggio R.B."/>
            <person name="Silva A.M."/>
            <person name="Setubal J.C."/>
        </authorList>
    </citation>
    <scope>NUCLEOTIDE SEQUENCE [LARGE SCALE GENOMIC DNA]</scope>
</reference>
<name>A0A1Y3PK70_9BACI</name>
<gene>
    <name evidence="3" type="ORF">BAA01_13120</name>
</gene>
<evidence type="ECO:0000313" key="4">
    <source>
        <dbReference type="Proteomes" id="UP000196475"/>
    </source>
</evidence>
<keyword evidence="3" id="KW-0132">Cell division</keyword>
<dbReference type="AlphaFoldDB" id="A0A1Y3PK70"/>
<evidence type="ECO:0000256" key="2">
    <source>
        <dbReference type="SAM" id="Phobius"/>
    </source>
</evidence>
<comment type="similarity">
    <text evidence="1">Belongs to the YggT family.</text>
</comment>